<comment type="similarity">
    <text evidence="1 4">Belongs to the glycosyl hydrolase 43 family.</text>
</comment>
<dbReference type="SUPFAM" id="SSF75005">
    <property type="entry name" value="Arabinanase/levansucrase/invertase"/>
    <property type="match status" value="1"/>
</dbReference>
<dbReference type="PANTHER" id="PTHR22925">
    <property type="entry name" value="GLYCOSYL HYDROLASE 43 FAMILY MEMBER"/>
    <property type="match status" value="1"/>
</dbReference>
<accession>A0AAQ1UID8</accession>
<dbReference type="PANTHER" id="PTHR22925:SF3">
    <property type="entry name" value="GLYCOSYL HYDROLASE FAMILY PROTEIN 43"/>
    <property type="match status" value="1"/>
</dbReference>
<dbReference type="GO" id="GO:0004553">
    <property type="term" value="F:hydrolase activity, hydrolyzing O-glycosyl compounds"/>
    <property type="evidence" value="ECO:0007669"/>
    <property type="project" value="InterPro"/>
</dbReference>
<dbReference type="EMBL" id="UGTJ01000001">
    <property type="protein sequence ID" value="SUB80359.1"/>
    <property type="molecule type" value="Genomic_DNA"/>
</dbReference>
<protein>
    <submittedName>
        <fullName evidence="6">Beta-xylosidase</fullName>
    </submittedName>
</protein>
<dbReference type="Pfam" id="PF04616">
    <property type="entry name" value="Glyco_hydro_43"/>
    <property type="match status" value="1"/>
</dbReference>
<dbReference type="InterPro" id="IPR023296">
    <property type="entry name" value="Glyco_hydro_beta-prop_sf"/>
</dbReference>
<dbReference type="Gene3D" id="2.115.10.20">
    <property type="entry name" value="Glycosyl hydrolase domain, family 43"/>
    <property type="match status" value="1"/>
</dbReference>
<keyword evidence="3 4" id="KW-0326">Glycosidase</keyword>
<reference evidence="6 7" key="1">
    <citation type="submission" date="2018-06" db="EMBL/GenBank/DDBJ databases">
        <authorList>
            <consortium name="Pathogen Informatics"/>
            <person name="Doyle S."/>
        </authorList>
    </citation>
    <scope>NUCLEOTIDE SEQUENCE [LARGE SCALE GENOMIC DNA]</scope>
    <source>
        <strain evidence="6 7">NCTC13063</strain>
    </source>
</reference>
<name>A0AAQ1UID8_9BACT</name>
<evidence type="ECO:0000313" key="6">
    <source>
        <dbReference type="EMBL" id="SUB80359.1"/>
    </source>
</evidence>
<dbReference type="InterPro" id="IPR006710">
    <property type="entry name" value="Glyco_hydro_43"/>
</dbReference>
<evidence type="ECO:0000256" key="2">
    <source>
        <dbReference type="ARBA" id="ARBA00022801"/>
    </source>
</evidence>
<dbReference type="CDD" id="cd18825">
    <property type="entry name" value="GH43_CtGH43-like"/>
    <property type="match status" value="1"/>
</dbReference>
<feature type="signal peptide" evidence="5">
    <location>
        <begin position="1"/>
        <end position="21"/>
    </location>
</feature>
<gene>
    <name evidence="6" type="ORF">NCTC13063_01642</name>
</gene>
<proteinExistence type="inferred from homology"/>
<keyword evidence="2 4" id="KW-0378">Hydrolase</keyword>
<evidence type="ECO:0000256" key="3">
    <source>
        <dbReference type="ARBA" id="ARBA00023295"/>
    </source>
</evidence>
<sequence>MKMKKSLLSVVLMTVPLFSHAKGEIRSGQLWPDNHGVHVNAHGGGILYHRGTYYWFGEHKAENTSNAMVGVTCYSSKNLTDWKNEGVALAVSDEQGSDIEKGCILERPKVIYNAKTRKFVMWFHLELKGLGYRAARAGVAVADKVTGPYHFLRSQRVNAYRYPLNVTESEKAAMAKLQPKDYAEWWTPKWRRAIEKGLFLQRDLSTGQMARDQTVYVDDDGKAYHIFSSEDNLTLQIAELSEDYTFHTGRFVRVAAGGQNEAPAIFKKDGTYWMITSGCTGWEPNKARMFSARDIMGPWKQHESPCVGPKADLTFGGQSTYVLKVEGRRDAFIFMADIWRPKHPSDARYIWLPIDFKNGLPVVEWRDEWTLEYFKVDK</sequence>
<comment type="caution">
    <text evidence="6">The sequence shown here is derived from an EMBL/GenBank/DDBJ whole genome shotgun (WGS) entry which is preliminary data.</text>
</comment>
<dbReference type="Proteomes" id="UP000255283">
    <property type="component" value="Unassembled WGS sequence"/>
</dbReference>
<dbReference type="AlphaFoldDB" id="A0AAQ1UID8"/>
<keyword evidence="5" id="KW-0732">Signal</keyword>
<feature type="chain" id="PRO_5042860436" evidence="5">
    <location>
        <begin position="22"/>
        <end position="378"/>
    </location>
</feature>
<organism evidence="6 7">
    <name type="scientific">Segatella buccae</name>
    <dbReference type="NCBI Taxonomy" id="28126"/>
    <lineage>
        <taxon>Bacteria</taxon>
        <taxon>Pseudomonadati</taxon>
        <taxon>Bacteroidota</taxon>
        <taxon>Bacteroidia</taxon>
        <taxon>Bacteroidales</taxon>
        <taxon>Prevotellaceae</taxon>
        <taxon>Segatella</taxon>
    </lineage>
</organism>
<evidence type="ECO:0000313" key="7">
    <source>
        <dbReference type="Proteomes" id="UP000255283"/>
    </source>
</evidence>
<evidence type="ECO:0000256" key="5">
    <source>
        <dbReference type="SAM" id="SignalP"/>
    </source>
</evidence>
<dbReference type="GO" id="GO:0005975">
    <property type="term" value="P:carbohydrate metabolic process"/>
    <property type="evidence" value="ECO:0007669"/>
    <property type="project" value="InterPro"/>
</dbReference>
<evidence type="ECO:0000256" key="1">
    <source>
        <dbReference type="ARBA" id="ARBA00009865"/>
    </source>
</evidence>
<evidence type="ECO:0000256" key="4">
    <source>
        <dbReference type="RuleBase" id="RU361187"/>
    </source>
</evidence>